<dbReference type="STRING" id="1348114.OM33_08455"/>
<reference evidence="2 3" key="1">
    <citation type="submission" date="2014-11" db="EMBL/GenBank/DDBJ databases">
        <title>Complete Genome Sequence of Pseudoalteromonas sp. Strain OCN003 Isolated from Kaneohe Bay, Oahu, Hawaii.</title>
        <authorList>
            <person name="Beurmann S."/>
            <person name="Videau P."/>
            <person name="Ushijima B."/>
            <person name="Smith A.M."/>
            <person name="Aeby G.S."/>
            <person name="Callahan S.M."/>
            <person name="Belcaid M."/>
        </authorList>
    </citation>
    <scope>NUCLEOTIDE SEQUENCE [LARGE SCALE GENOMIC DNA]</scope>
    <source>
        <strain evidence="2 3">OCN003</strain>
    </source>
</reference>
<name>A0A0A7EEU7_9GAMM</name>
<protein>
    <submittedName>
        <fullName evidence="2">Uncharacterized protein</fullName>
    </submittedName>
</protein>
<dbReference type="EMBL" id="CP009888">
    <property type="protein sequence ID" value="AIY65185.1"/>
    <property type="molecule type" value="Genomic_DNA"/>
</dbReference>
<evidence type="ECO:0000313" key="2">
    <source>
        <dbReference type="EMBL" id="AIY65185.1"/>
    </source>
</evidence>
<keyword evidence="3" id="KW-1185">Reference proteome</keyword>
<accession>A0A0A7EEU7</accession>
<gene>
    <name evidence="2" type="ORF">OM33_08455</name>
</gene>
<keyword evidence="1" id="KW-0812">Transmembrane</keyword>
<keyword evidence="1" id="KW-1133">Transmembrane helix</keyword>
<dbReference type="OrthoDB" id="6315973at2"/>
<dbReference type="AlphaFoldDB" id="A0A0A7EEU7"/>
<dbReference type="RefSeq" id="WP_038640834.1">
    <property type="nucleotide sequence ID" value="NZ_CP009888.1"/>
</dbReference>
<proteinExistence type="predicted"/>
<dbReference type="Proteomes" id="UP000030341">
    <property type="component" value="Chromosome 1"/>
</dbReference>
<sequence>MPSSNNNNNEVLSFEKWVLAIFSTLILGILGWMAKTVSDSQIQYARIEERLLSQNVILVELKGRFDSATKYRLELQSEVVSLKRRVTDIERELDRK</sequence>
<keyword evidence="1" id="KW-0472">Membrane</keyword>
<organism evidence="2 3">
    <name type="scientific">Pseudoalteromonas piratica</name>
    <dbReference type="NCBI Taxonomy" id="1348114"/>
    <lineage>
        <taxon>Bacteria</taxon>
        <taxon>Pseudomonadati</taxon>
        <taxon>Pseudomonadota</taxon>
        <taxon>Gammaproteobacteria</taxon>
        <taxon>Alteromonadales</taxon>
        <taxon>Pseudoalteromonadaceae</taxon>
        <taxon>Pseudoalteromonas</taxon>
    </lineage>
</organism>
<dbReference type="eggNOG" id="ENOG502ZUVX">
    <property type="taxonomic scope" value="Bacteria"/>
</dbReference>
<dbReference type="KEGG" id="pseo:OM33_08455"/>
<dbReference type="HOGENOM" id="CLU_2357612_0_0_6"/>
<evidence type="ECO:0000313" key="3">
    <source>
        <dbReference type="Proteomes" id="UP000030341"/>
    </source>
</evidence>
<evidence type="ECO:0000256" key="1">
    <source>
        <dbReference type="SAM" id="Phobius"/>
    </source>
</evidence>
<feature type="transmembrane region" description="Helical" evidence="1">
    <location>
        <begin position="17"/>
        <end position="34"/>
    </location>
</feature>